<keyword evidence="5" id="KW-0503">Monooxygenase</keyword>
<dbReference type="Proteomes" id="UP000262379">
    <property type="component" value="Unassembled WGS sequence"/>
</dbReference>
<dbReference type="PRINTS" id="PR00420">
    <property type="entry name" value="RNGMNOXGNASE"/>
</dbReference>
<keyword evidence="3" id="KW-0274">FAD</keyword>
<evidence type="ECO:0000256" key="4">
    <source>
        <dbReference type="ARBA" id="ARBA00023002"/>
    </source>
</evidence>
<evidence type="ECO:0000256" key="2">
    <source>
        <dbReference type="ARBA" id="ARBA00022630"/>
    </source>
</evidence>
<accession>A0A371XIK1</accession>
<dbReference type="PANTHER" id="PTHR13789:SF318">
    <property type="entry name" value="GERANYLGERANYL DIPHOSPHATE REDUCTASE"/>
    <property type="match status" value="1"/>
</dbReference>
<protein>
    <submittedName>
        <fullName evidence="7">Salicylate hydroxylase</fullName>
    </submittedName>
</protein>
<keyword evidence="4" id="KW-0560">Oxidoreductase</keyword>
<dbReference type="InterPro" id="IPR050493">
    <property type="entry name" value="FAD-dep_Monooxygenase_BioMet"/>
</dbReference>
<dbReference type="GO" id="GO:0071949">
    <property type="term" value="F:FAD binding"/>
    <property type="evidence" value="ECO:0007669"/>
    <property type="project" value="InterPro"/>
</dbReference>
<dbReference type="PANTHER" id="PTHR13789">
    <property type="entry name" value="MONOOXYGENASE"/>
    <property type="match status" value="1"/>
</dbReference>
<evidence type="ECO:0000256" key="5">
    <source>
        <dbReference type="ARBA" id="ARBA00023033"/>
    </source>
</evidence>
<gene>
    <name evidence="7" type="ORF">DY251_02855</name>
</gene>
<name>A0A371XIK1_9HYPH</name>
<proteinExistence type="predicted"/>
<dbReference type="Pfam" id="PF01494">
    <property type="entry name" value="FAD_binding_3"/>
    <property type="match status" value="1"/>
</dbReference>
<dbReference type="InterPro" id="IPR036188">
    <property type="entry name" value="FAD/NAD-bd_sf"/>
</dbReference>
<comment type="cofactor">
    <cofactor evidence="1">
        <name>FAD</name>
        <dbReference type="ChEBI" id="CHEBI:57692"/>
    </cofactor>
</comment>
<dbReference type="InterPro" id="IPR002938">
    <property type="entry name" value="FAD-bd"/>
</dbReference>
<organism evidence="7 8">
    <name type="scientific">Mesorhizobium denitrificans</name>
    <dbReference type="NCBI Taxonomy" id="2294114"/>
    <lineage>
        <taxon>Bacteria</taxon>
        <taxon>Pseudomonadati</taxon>
        <taxon>Pseudomonadota</taxon>
        <taxon>Alphaproteobacteria</taxon>
        <taxon>Hyphomicrobiales</taxon>
        <taxon>Phyllobacteriaceae</taxon>
        <taxon>Mesorhizobium</taxon>
    </lineage>
</organism>
<reference evidence="8" key="1">
    <citation type="submission" date="2018-08" db="EMBL/GenBank/DDBJ databases">
        <authorList>
            <person name="Im W.T."/>
        </authorList>
    </citation>
    <scope>NUCLEOTIDE SEQUENCE [LARGE SCALE GENOMIC DNA]</scope>
    <source>
        <strain evidence="8">LA-28</strain>
    </source>
</reference>
<evidence type="ECO:0000313" key="8">
    <source>
        <dbReference type="Proteomes" id="UP000262379"/>
    </source>
</evidence>
<dbReference type="Gene3D" id="3.50.50.60">
    <property type="entry name" value="FAD/NAD(P)-binding domain"/>
    <property type="match status" value="1"/>
</dbReference>
<dbReference type="GO" id="GO:0004497">
    <property type="term" value="F:monooxygenase activity"/>
    <property type="evidence" value="ECO:0007669"/>
    <property type="project" value="UniProtKB-KW"/>
</dbReference>
<evidence type="ECO:0000256" key="1">
    <source>
        <dbReference type="ARBA" id="ARBA00001974"/>
    </source>
</evidence>
<feature type="domain" description="FAD-binding" evidence="6">
    <location>
        <begin position="8"/>
        <end position="330"/>
    </location>
</feature>
<comment type="caution">
    <text evidence="7">The sequence shown here is derived from an EMBL/GenBank/DDBJ whole genome shotgun (WGS) entry which is preliminary data.</text>
</comment>
<evidence type="ECO:0000256" key="3">
    <source>
        <dbReference type="ARBA" id="ARBA00022827"/>
    </source>
</evidence>
<keyword evidence="2" id="KW-0285">Flavoprotein</keyword>
<sequence>MIAKAQSILIAGAGIAGLSAALAFARRGADVQIFERAEKLEEVGAGLQLSPNATRFLSRIGVLDELMETAVEPDAIVLRRADTLREIGRVPLGQAARARWGSPYLVSHRADLQRALLNAVARQSSIKLSTNAPVSDIDLESDAPRIAVGRHDGERDVSGRLIVGADGVWSTIRALSGKVGESRFVGQIAWRRTMATDSPAAQALLAACPGRCVTAFLHPGFHMIAYPVRGGKAINLAAFTPTRVEMSTGWSHEGQTSKLQKAMYGTAPAVAALATDGDWLAWPIHVADLDAPWSAPVGLALIGDAAHAMTPFAAQGAAMAIEDAETLAARTVDTPDLAAALHTWTVERRRRVLKVARRGAFNHFAWHAWGPAATARDLVLKMRSPESLMADMDWLYGWDGPI</sequence>
<dbReference type="RefSeq" id="WP_116622355.1">
    <property type="nucleotide sequence ID" value="NZ_QURN01000002.1"/>
</dbReference>
<dbReference type="SUPFAM" id="SSF54373">
    <property type="entry name" value="FAD-linked reductases, C-terminal domain"/>
    <property type="match status" value="1"/>
</dbReference>
<dbReference type="AlphaFoldDB" id="A0A371XIK1"/>
<keyword evidence="8" id="KW-1185">Reference proteome</keyword>
<dbReference type="EMBL" id="QURN01000002">
    <property type="protein sequence ID" value="RFC69056.1"/>
    <property type="molecule type" value="Genomic_DNA"/>
</dbReference>
<dbReference type="SUPFAM" id="SSF51905">
    <property type="entry name" value="FAD/NAD(P)-binding domain"/>
    <property type="match status" value="1"/>
</dbReference>
<evidence type="ECO:0000313" key="7">
    <source>
        <dbReference type="EMBL" id="RFC69056.1"/>
    </source>
</evidence>
<evidence type="ECO:0000259" key="6">
    <source>
        <dbReference type="Pfam" id="PF01494"/>
    </source>
</evidence>